<dbReference type="AlphaFoldDB" id="A0A382FCX0"/>
<sequence length="62" mass="7321">MINDYINQTQMTWNGNLETVKNTILADILLGLWEVCEDIHYDNLATKSESLDYHKDDPTWYN</sequence>
<organism evidence="1">
    <name type="scientific">marine metagenome</name>
    <dbReference type="NCBI Taxonomy" id="408172"/>
    <lineage>
        <taxon>unclassified sequences</taxon>
        <taxon>metagenomes</taxon>
        <taxon>ecological metagenomes</taxon>
    </lineage>
</organism>
<reference evidence="1" key="1">
    <citation type="submission" date="2018-05" db="EMBL/GenBank/DDBJ databases">
        <authorList>
            <person name="Lanie J.A."/>
            <person name="Ng W.-L."/>
            <person name="Kazmierczak K.M."/>
            <person name="Andrzejewski T.M."/>
            <person name="Davidsen T.M."/>
            <person name="Wayne K.J."/>
            <person name="Tettelin H."/>
            <person name="Glass J.I."/>
            <person name="Rusch D."/>
            <person name="Podicherti R."/>
            <person name="Tsui H.-C.T."/>
            <person name="Winkler M.E."/>
        </authorList>
    </citation>
    <scope>NUCLEOTIDE SEQUENCE</scope>
</reference>
<name>A0A382FCX0_9ZZZZ</name>
<dbReference type="EMBL" id="UINC01049235">
    <property type="protein sequence ID" value="SVB60760.1"/>
    <property type="molecule type" value="Genomic_DNA"/>
</dbReference>
<gene>
    <name evidence="1" type="ORF">METZ01_LOCUS213614</name>
</gene>
<accession>A0A382FCX0</accession>
<evidence type="ECO:0000313" key="1">
    <source>
        <dbReference type="EMBL" id="SVB60760.1"/>
    </source>
</evidence>
<protein>
    <submittedName>
        <fullName evidence="1">Uncharacterized protein</fullName>
    </submittedName>
</protein>
<proteinExistence type="predicted"/>